<accession>A0A7W2JMB3</accession>
<sequence>MIGFLEMTPEELAALPDTIVPLTAIELRSVLLALDGDTFAPDSIYDVGLRSADDKLEQMLIEVRLKINQGRRSQTADATGE</sequence>
<dbReference type="EMBL" id="JACGCU010000045">
    <property type="protein sequence ID" value="MBA6061619.1"/>
    <property type="molecule type" value="Genomic_DNA"/>
</dbReference>
<dbReference type="RefSeq" id="WP_182388385.1">
    <property type="nucleotide sequence ID" value="NZ_JACGCU010000045.1"/>
</dbReference>
<name>A0A7W2JMB3_9PSED</name>
<comment type="caution">
    <text evidence="1">The sequence shown here is derived from an EMBL/GenBank/DDBJ whole genome shotgun (WGS) entry which is preliminary data.</text>
</comment>
<proteinExistence type="predicted"/>
<organism evidence="1 2">
    <name type="scientific">Pseudomonas juntendi</name>
    <dbReference type="NCBI Taxonomy" id="2666183"/>
    <lineage>
        <taxon>Bacteria</taxon>
        <taxon>Pseudomonadati</taxon>
        <taxon>Pseudomonadota</taxon>
        <taxon>Gammaproteobacteria</taxon>
        <taxon>Pseudomonadales</taxon>
        <taxon>Pseudomonadaceae</taxon>
        <taxon>Pseudomonas</taxon>
    </lineage>
</organism>
<dbReference type="AlphaFoldDB" id="A0A7W2JMB3"/>
<dbReference type="Proteomes" id="UP000556620">
    <property type="component" value="Unassembled WGS sequence"/>
</dbReference>
<evidence type="ECO:0000313" key="1">
    <source>
        <dbReference type="EMBL" id="MBA6061619.1"/>
    </source>
</evidence>
<reference evidence="1 2" key="1">
    <citation type="submission" date="2020-07" db="EMBL/GenBank/DDBJ databases">
        <title>Diversity of carbapenemase encoding genes among Pseudomonas putida group clinical isolates in a tertiary Brazilian hospital.</title>
        <authorList>
            <person name="Alberto-Lei F."/>
            <person name="Nodari C.S."/>
            <person name="Streling A.P."/>
            <person name="Paulino J.T."/>
            <person name="Bessa-Neto F.O."/>
            <person name="Cayo R."/>
            <person name="Gales A.C."/>
        </authorList>
    </citation>
    <scope>NUCLEOTIDE SEQUENCE [LARGE SCALE GENOMIC DNA]</scope>
    <source>
        <strain evidence="1 2">14535</strain>
    </source>
</reference>
<gene>
    <name evidence="1" type="ORF">H4C44_20880</name>
</gene>
<evidence type="ECO:0000313" key="2">
    <source>
        <dbReference type="Proteomes" id="UP000556620"/>
    </source>
</evidence>
<protein>
    <submittedName>
        <fullName evidence="1">Uncharacterized protein</fullName>
    </submittedName>
</protein>